<comment type="caution">
    <text evidence="5">The sequence shown here is derived from an EMBL/GenBank/DDBJ whole genome shotgun (WGS) entry which is preliminary data.</text>
</comment>
<comment type="similarity">
    <text evidence="1">Belongs to the bacterial/plant glucose-1-phosphate adenylyltransferase family.</text>
</comment>
<evidence type="ECO:0000259" key="3">
    <source>
        <dbReference type="Pfam" id="PF00483"/>
    </source>
</evidence>
<dbReference type="InterPro" id="IPR011832">
    <property type="entry name" value="GlgDAde_trans"/>
</dbReference>
<dbReference type="InterPro" id="IPR029044">
    <property type="entry name" value="Nucleotide-diphossugar_trans"/>
</dbReference>
<keyword evidence="2" id="KW-0320">Glycogen biosynthesis</keyword>
<evidence type="ECO:0000313" key="5">
    <source>
        <dbReference type="EMBL" id="HIU30032.1"/>
    </source>
</evidence>
<evidence type="ECO:0000256" key="2">
    <source>
        <dbReference type="ARBA" id="ARBA00023056"/>
    </source>
</evidence>
<name>A0A9D1I8X1_9CLOT</name>
<keyword evidence="5" id="KW-0548">Nucleotidyltransferase</keyword>
<dbReference type="AlphaFoldDB" id="A0A9D1I8X1"/>
<evidence type="ECO:0000259" key="4">
    <source>
        <dbReference type="Pfam" id="PF24894"/>
    </source>
</evidence>
<dbReference type="GO" id="GO:0005978">
    <property type="term" value="P:glycogen biosynthetic process"/>
    <property type="evidence" value="ECO:0007669"/>
    <property type="project" value="UniProtKB-KW"/>
</dbReference>
<dbReference type="Gene3D" id="3.90.550.10">
    <property type="entry name" value="Spore Coat Polysaccharide Biosynthesis Protein SpsA, Chain A"/>
    <property type="match status" value="1"/>
</dbReference>
<dbReference type="InterPro" id="IPR005835">
    <property type="entry name" value="NTP_transferase_dom"/>
</dbReference>
<protein>
    <submittedName>
        <fullName evidence="5">Glucose-1-phosphate adenylyltransferase subunit GlgD</fullName>
        <ecNumber evidence="5">2.7.7.27</ecNumber>
    </submittedName>
</protein>
<dbReference type="PANTHER" id="PTHR43523:SF6">
    <property type="entry name" value="GLYCOGEN BIOSYNTHESIS PROTEIN GLGD"/>
    <property type="match status" value="1"/>
</dbReference>
<dbReference type="Proteomes" id="UP000824089">
    <property type="component" value="Unassembled WGS sequence"/>
</dbReference>
<evidence type="ECO:0000256" key="1">
    <source>
        <dbReference type="ARBA" id="ARBA00010443"/>
    </source>
</evidence>
<gene>
    <name evidence="5" type="primary">glgD</name>
    <name evidence="5" type="ORF">IAD50_07045</name>
</gene>
<accession>A0A9D1I8X1</accession>
<reference evidence="5" key="2">
    <citation type="journal article" date="2021" name="PeerJ">
        <title>Extensive microbial diversity within the chicken gut microbiome revealed by metagenomics and culture.</title>
        <authorList>
            <person name="Gilroy R."/>
            <person name="Ravi A."/>
            <person name="Getino M."/>
            <person name="Pursley I."/>
            <person name="Horton D.L."/>
            <person name="Alikhan N.F."/>
            <person name="Baker D."/>
            <person name="Gharbi K."/>
            <person name="Hall N."/>
            <person name="Watson M."/>
            <person name="Adriaenssens E.M."/>
            <person name="Foster-Nyarko E."/>
            <person name="Jarju S."/>
            <person name="Secka A."/>
            <person name="Antonio M."/>
            <person name="Oren A."/>
            <person name="Chaudhuri R.R."/>
            <person name="La Ragione R."/>
            <person name="Hildebrand F."/>
            <person name="Pallen M.J."/>
        </authorList>
    </citation>
    <scope>NUCLEOTIDE SEQUENCE</scope>
    <source>
        <strain evidence="5">CHK195-4489</strain>
    </source>
</reference>
<dbReference type="InterPro" id="IPR011004">
    <property type="entry name" value="Trimer_LpxA-like_sf"/>
</dbReference>
<feature type="domain" description="Nucleotidyl transferase" evidence="3">
    <location>
        <begin position="19"/>
        <end position="156"/>
    </location>
</feature>
<dbReference type="InterPro" id="IPR056818">
    <property type="entry name" value="GlmU/GlgC-like_hexapep"/>
</dbReference>
<dbReference type="EMBL" id="DVMM01000146">
    <property type="protein sequence ID" value="HIU30032.1"/>
    <property type="molecule type" value="Genomic_DNA"/>
</dbReference>
<dbReference type="EC" id="2.7.7.27" evidence="5"/>
<proteinExistence type="inferred from homology"/>
<dbReference type="InterPro" id="IPR011831">
    <property type="entry name" value="ADP-Glc_PPase"/>
</dbReference>
<sequence>MIKDYMAIINLDENENDIRSLTTNRPIASIPIGSRYRVIDFMLSNIVNSGIKNVGIFSSTNSRSLTDHVGTGKAWDLNRKIDGLFLFNHGLCDFVNHDSKLLKNNMEYIYRSSSENVILTSSYMVCNMDLTEVVEAHEASGADMTVVYTETDHADAEFLNCYTLDVDKRSGRLKGVGKNIGFGKKANICMEIFIMKKEQLVDLIYKSAHNINSGSFYNIIFNELYNLEINAYRYQGYVFCINTISSYYKSNMNMLDPEVSNALFRSDRPIYTKIKDEPPTLYVKGCTVTNSLIADGCVIRGSVENSVIGRYVEIEDGVSIRNCIILQNIRIHRGARLSNVIVDKNVDIDSGTELKGNETFPLVIEKKNLFK</sequence>
<dbReference type="PANTHER" id="PTHR43523">
    <property type="entry name" value="GLUCOSE-1-PHOSPHATE ADENYLYLTRANSFERASE-RELATED"/>
    <property type="match status" value="1"/>
</dbReference>
<keyword evidence="5" id="KW-0808">Transferase</keyword>
<dbReference type="GO" id="GO:0008878">
    <property type="term" value="F:glucose-1-phosphate adenylyltransferase activity"/>
    <property type="evidence" value="ECO:0007669"/>
    <property type="project" value="UniProtKB-EC"/>
</dbReference>
<dbReference type="SUPFAM" id="SSF53448">
    <property type="entry name" value="Nucleotide-diphospho-sugar transferases"/>
    <property type="match status" value="1"/>
</dbReference>
<dbReference type="CDD" id="cd02508">
    <property type="entry name" value="ADP_Glucose_PP"/>
    <property type="match status" value="1"/>
</dbReference>
<evidence type="ECO:0000313" key="6">
    <source>
        <dbReference type="Proteomes" id="UP000824089"/>
    </source>
</evidence>
<dbReference type="SUPFAM" id="SSF51161">
    <property type="entry name" value="Trimeric LpxA-like enzymes"/>
    <property type="match status" value="1"/>
</dbReference>
<dbReference type="Gene3D" id="2.160.10.10">
    <property type="entry name" value="Hexapeptide repeat proteins"/>
    <property type="match status" value="1"/>
</dbReference>
<organism evidence="5 6">
    <name type="scientific">Candidatus Egerieisoma faecipullorum</name>
    <dbReference type="NCBI Taxonomy" id="2840963"/>
    <lineage>
        <taxon>Bacteria</taxon>
        <taxon>Bacillati</taxon>
        <taxon>Bacillota</taxon>
        <taxon>Clostridia</taxon>
        <taxon>Eubacteriales</taxon>
        <taxon>Clostridiaceae</taxon>
        <taxon>Clostridiaceae incertae sedis</taxon>
        <taxon>Candidatus Egerieisoma</taxon>
    </lineage>
</organism>
<dbReference type="Pfam" id="PF24894">
    <property type="entry name" value="Hexapep_GlmU"/>
    <property type="match status" value="1"/>
</dbReference>
<dbReference type="NCBIfam" id="TIGR02092">
    <property type="entry name" value="glgD"/>
    <property type="match status" value="1"/>
</dbReference>
<feature type="domain" description="Glucose-1-phosphate adenylyltransferase/Bifunctional protein GlmU-like C-terminal hexapeptide" evidence="4">
    <location>
        <begin position="286"/>
        <end position="353"/>
    </location>
</feature>
<dbReference type="CDD" id="cd04651">
    <property type="entry name" value="LbH_G1P_AT_C"/>
    <property type="match status" value="1"/>
</dbReference>
<reference evidence="5" key="1">
    <citation type="submission" date="2020-10" db="EMBL/GenBank/DDBJ databases">
        <authorList>
            <person name="Gilroy R."/>
        </authorList>
    </citation>
    <scope>NUCLEOTIDE SEQUENCE</scope>
    <source>
        <strain evidence="5">CHK195-4489</strain>
    </source>
</reference>
<dbReference type="Pfam" id="PF00483">
    <property type="entry name" value="NTP_transferase"/>
    <property type="match status" value="1"/>
</dbReference>